<accession>A0A378IRY8</accession>
<protein>
    <submittedName>
        <fullName evidence="2">Uncharacterized protein</fullName>
    </submittedName>
</protein>
<gene>
    <name evidence="2" type="ORF">NCTC11978_00790</name>
</gene>
<keyword evidence="1" id="KW-1133">Transmembrane helix</keyword>
<dbReference type="NCBIfam" id="NF041949">
    <property type="entry name" value="THIVI_2564_fam"/>
    <property type="match status" value="1"/>
</dbReference>
<feature type="transmembrane region" description="Helical" evidence="1">
    <location>
        <begin position="7"/>
        <end position="26"/>
    </location>
</feature>
<proteinExistence type="predicted"/>
<evidence type="ECO:0000256" key="1">
    <source>
        <dbReference type="SAM" id="Phobius"/>
    </source>
</evidence>
<dbReference type="InterPro" id="IPR049641">
    <property type="entry name" value="THIVI_2564-like"/>
</dbReference>
<sequence>MESLNQLIMVIITGLVLWAANQSIFLNPFINLVINFLLLIALVIYLMQFLGLVKKVLPTVKIFK</sequence>
<name>A0A378IRY8_9GAMM</name>
<dbReference type="Proteomes" id="UP000254033">
    <property type="component" value="Unassembled WGS sequence"/>
</dbReference>
<feature type="transmembrane region" description="Helical" evidence="1">
    <location>
        <begin position="32"/>
        <end position="53"/>
    </location>
</feature>
<dbReference type="RefSeq" id="WP_115174660.1">
    <property type="nucleotide sequence ID" value="NZ_UGNY01000001.1"/>
</dbReference>
<keyword evidence="1" id="KW-0812">Transmembrane</keyword>
<reference evidence="2 3" key="1">
    <citation type="submission" date="2018-06" db="EMBL/GenBank/DDBJ databases">
        <authorList>
            <consortium name="Pathogen Informatics"/>
            <person name="Doyle S."/>
        </authorList>
    </citation>
    <scope>NUCLEOTIDE SEQUENCE [LARGE SCALE GENOMIC DNA]</scope>
    <source>
        <strain evidence="2 3">NCTC11978</strain>
    </source>
</reference>
<dbReference type="AlphaFoldDB" id="A0A378IRY8"/>
<dbReference type="EMBL" id="UGNY01000001">
    <property type="protein sequence ID" value="STX37622.1"/>
    <property type="molecule type" value="Genomic_DNA"/>
</dbReference>
<organism evidence="2 3">
    <name type="scientific">Legionella feeleii</name>
    <dbReference type="NCBI Taxonomy" id="453"/>
    <lineage>
        <taxon>Bacteria</taxon>
        <taxon>Pseudomonadati</taxon>
        <taxon>Pseudomonadota</taxon>
        <taxon>Gammaproteobacteria</taxon>
        <taxon>Legionellales</taxon>
        <taxon>Legionellaceae</taxon>
        <taxon>Legionella</taxon>
    </lineage>
</organism>
<evidence type="ECO:0000313" key="3">
    <source>
        <dbReference type="Proteomes" id="UP000254033"/>
    </source>
</evidence>
<evidence type="ECO:0000313" key="2">
    <source>
        <dbReference type="EMBL" id="STX37622.1"/>
    </source>
</evidence>
<keyword evidence="1" id="KW-0472">Membrane</keyword>